<keyword evidence="3" id="KW-1185">Reference proteome</keyword>
<dbReference type="OrthoDB" id="3119754at2759"/>
<evidence type="ECO:0000256" key="1">
    <source>
        <dbReference type="SAM" id="MobiDB-lite"/>
    </source>
</evidence>
<feature type="compositionally biased region" description="Polar residues" evidence="1">
    <location>
        <begin position="79"/>
        <end position="91"/>
    </location>
</feature>
<name>A0A9P5U5B1_9AGAR</name>
<evidence type="ECO:0000313" key="2">
    <source>
        <dbReference type="EMBL" id="KAF9066796.1"/>
    </source>
</evidence>
<proteinExistence type="predicted"/>
<comment type="caution">
    <text evidence="2">The sequence shown here is derived from an EMBL/GenBank/DDBJ whole genome shotgun (WGS) entry which is preliminary data.</text>
</comment>
<feature type="region of interest" description="Disordered" evidence="1">
    <location>
        <begin position="357"/>
        <end position="473"/>
    </location>
</feature>
<reference evidence="2" key="1">
    <citation type="submission" date="2020-11" db="EMBL/GenBank/DDBJ databases">
        <authorList>
            <consortium name="DOE Joint Genome Institute"/>
            <person name="Ahrendt S."/>
            <person name="Riley R."/>
            <person name="Andreopoulos W."/>
            <person name="Labutti K."/>
            <person name="Pangilinan J."/>
            <person name="Ruiz-Duenas F.J."/>
            <person name="Barrasa J.M."/>
            <person name="Sanchez-Garcia M."/>
            <person name="Camarero S."/>
            <person name="Miyauchi S."/>
            <person name="Serrano A."/>
            <person name="Linde D."/>
            <person name="Babiker R."/>
            <person name="Drula E."/>
            <person name="Ayuso-Fernandez I."/>
            <person name="Pacheco R."/>
            <person name="Padilla G."/>
            <person name="Ferreira P."/>
            <person name="Barriuso J."/>
            <person name="Kellner H."/>
            <person name="Castanera R."/>
            <person name="Alfaro M."/>
            <person name="Ramirez L."/>
            <person name="Pisabarro A.G."/>
            <person name="Kuo A."/>
            <person name="Tritt A."/>
            <person name="Lipzen A."/>
            <person name="He G."/>
            <person name="Yan M."/>
            <person name="Ng V."/>
            <person name="Cullen D."/>
            <person name="Martin F."/>
            <person name="Rosso M.-N."/>
            <person name="Henrissat B."/>
            <person name="Hibbett D."/>
            <person name="Martinez A.T."/>
            <person name="Grigoriev I.V."/>
        </authorList>
    </citation>
    <scope>NUCLEOTIDE SEQUENCE</scope>
    <source>
        <strain evidence="2">AH 40177</strain>
    </source>
</reference>
<evidence type="ECO:0000313" key="3">
    <source>
        <dbReference type="Proteomes" id="UP000772434"/>
    </source>
</evidence>
<protein>
    <submittedName>
        <fullName evidence="2">Uncharacterized protein</fullName>
    </submittedName>
</protein>
<organism evidence="2 3">
    <name type="scientific">Rhodocollybia butyracea</name>
    <dbReference type="NCBI Taxonomy" id="206335"/>
    <lineage>
        <taxon>Eukaryota</taxon>
        <taxon>Fungi</taxon>
        <taxon>Dikarya</taxon>
        <taxon>Basidiomycota</taxon>
        <taxon>Agaricomycotina</taxon>
        <taxon>Agaricomycetes</taxon>
        <taxon>Agaricomycetidae</taxon>
        <taxon>Agaricales</taxon>
        <taxon>Marasmiineae</taxon>
        <taxon>Omphalotaceae</taxon>
        <taxon>Rhodocollybia</taxon>
    </lineage>
</organism>
<dbReference type="EMBL" id="JADNRY010000082">
    <property type="protein sequence ID" value="KAF9066796.1"/>
    <property type="molecule type" value="Genomic_DNA"/>
</dbReference>
<feature type="region of interest" description="Disordered" evidence="1">
    <location>
        <begin position="1"/>
        <end position="59"/>
    </location>
</feature>
<gene>
    <name evidence="2" type="ORF">BDP27DRAFT_1423553</name>
</gene>
<sequence>MGTGGPLKTHKKQLLVRKSGPSPRANMPKHRRSNSRGLGPLAPQSSSDAEDSLDGSASHSLEKLRKFTDDGDADALIDSLTSNKLLQSPDTASDKASDSEDEYAQAEAETSRGLRPKQKPSKRVGGKRVSEPLRSQAKGKAKAVNTTFVVESILCLPEGIVEVKAKSEKEAAAACAVKLGGRYFALPTKVSGTNVLSLASLQNYRKQGLAAINSSTGFEFDAAWDKETVAEKLSEEVPVFRLLIEEEENDFKRRPPILFCTRQERRIQLTGLAIPNGDTAKQYSRKARSGWQGSVMIFSKQTISETPLLPAINLDTATRTAINAVHQKALAKSFLEKYGDEILEVDDWDDIMTQHPRLDHLDQGGTSGKKTRVLRSSVQANRKRIREEEISSSSEDEVVSHLTTSPTSSPVPPPRKKRKMNLGEIDLTDDDTLVPADAPRPSESGPSDTTNEATDRPVTPETIPSPKPDHWSPDWKVYMHQYSTWGTKPLNISF</sequence>
<feature type="compositionally biased region" description="Basic residues" evidence="1">
    <location>
        <begin position="114"/>
        <end position="126"/>
    </location>
</feature>
<dbReference type="Proteomes" id="UP000772434">
    <property type="component" value="Unassembled WGS sequence"/>
</dbReference>
<dbReference type="AlphaFoldDB" id="A0A9P5U5B1"/>
<accession>A0A9P5U5B1</accession>
<feature type="region of interest" description="Disordered" evidence="1">
    <location>
        <begin position="79"/>
        <end position="137"/>
    </location>
</feature>